<accession>A0A5C7FIG1</accession>
<evidence type="ECO:0000256" key="3">
    <source>
        <dbReference type="ARBA" id="ARBA00022801"/>
    </source>
</evidence>
<evidence type="ECO:0000256" key="4">
    <source>
        <dbReference type="ARBA" id="ARBA00022833"/>
    </source>
</evidence>
<dbReference type="GO" id="GO:0046872">
    <property type="term" value="F:metal ion binding"/>
    <property type="evidence" value="ECO:0007669"/>
    <property type="project" value="UniProtKB-KW"/>
</dbReference>
<evidence type="ECO:0000259" key="5">
    <source>
        <dbReference type="Pfam" id="PF24827"/>
    </source>
</evidence>
<evidence type="ECO:0000313" key="7">
    <source>
        <dbReference type="Proteomes" id="UP000321907"/>
    </source>
</evidence>
<dbReference type="OrthoDB" id="9782876at2"/>
<dbReference type="PANTHER" id="PTHR37326:SF1">
    <property type="entry name" value="BLL3975 PROTEIN"/>
    <property type="match status" value="1"/>
</dbReference>
<dbReference type="RefSeq" id="WP_147930073.1">
    <property type="nucleotide sequence ID" value="NZ_VOXD01000008.1"/>
</dbReference>
<dbReference type="PANTHER" id="PTHR37326">
    <property type="entry name" value="BLL3975 PROTEIN"/>
    <property type="match status" value="1"/>
</dbReference>
<dbReference type="Gene3D" id="3.40.630.10">
    <property type="entry name" value="Zn peptidases"/>
    <property type="match status" value="1"/>
</dbReference>
<keyword evidence="3" id="KW-0378">Hydrolase</keyword>
<dbReference type="AlphaFoldDB" id="A0A5C7FIG1"/>
<dbReference type="Pfam" id="PF24827">
    <property type="entry name" value="AstE_AspA_cat"/>
    <property type="match status" value="1"/>
</dbReference>
<sequence>MVSTTTSQTGFNGLPIVLKFDLEQTPPGTIRHYWLRLAADGMGNPMCVPLMVARGAADGPVLGLTAAIHGDELNGISVIQRLFADLDVSELKGCVVAIPVVNIPGFNRQQRIFADGSDINHLMPGKKDGNASQVYAYRLVNRFLQHIDYLLDLHTASRGRVNSYYVRADMSQESTRKLALLQNPQLIVHNPPNDGTFRGTADDLNIPAITLEVGNPGVYQKKLIRSGLVGVHNVLSHLGMTDDEILEPNVPTILCKKSYWVYTETGGLLHVHVDLLERVEKGQLIASLRNVFGEMIQEYFAPEDGVVIGKSISPVNQSGGRILHLGIE</sequence>
<keyword evidence="4" id="KW-0862">Zinc</keyword>
<protein>
    <submittedName>
        <fullName evidence="6">Succinylglutamate desuccinylase/aspartoacylase family protein</fullName>
    </submittedName>
</protein>
<keyword evidence="7" id="KW-1185">Reference proteome</keyword>
<evidence type="ECO:0000313" key="6">
    <source>
        <dbReference type="EMBL" id="TXF90316.1"/>
    </source>
</evidence>
<name>A0A5C7FIG1_9BACT</name>
<dbReference type="GO" id="GO:0016788">
    <property type="term" value="F:hydrolase activity, acting on ester bonds"/>
    <property type="evidence" value="ECO:0007669"/>
    <property type="project" value="InterPro"/>
</dbReference>
<reference evidence="6 7" key="1">
    <citation type="submission" date="2019-08" db="EMBL/GenBank/DDBJ databases">
        <title>Lewinella sp. strain SSH13 Genome sequencing and assembly.</title>
        <authorList>
            <person name="Kim I."/>
        </authorList>
    </citation>
    <scope>NUCLEOTIDE SEQUENCE [LARGE SCALE GENOMIC DNA]</scope>
    <source>
        <strain evidence="6 7">SSH13</strain>
    </source>
</reference>
<dbReference type="PIRSF" id="PIRSF039012">
    <property type="entry name" value="ASP"/>
    <property type="match status" value="1"/>
</dbReference>
<evidence type="ECO:0000256" key="1">
    <source>
        <dbReference type="ARBA" id="ARBA00001947"/>
    </source>
</evidence>
<dbReference type="SUPFAM" id="SSF53187">
    <property type="entry name" value="Zn-dependent exopeptidases"/>
    <property type="match status" value="1"/>
</dbReference>
<dbReference type="InterPro" id="IPR043795">
    <property type="entry name" value="N-alpha-Ac-DABA-like"/>
</dbReference>
<dbReference type="Proteomes" id="UP000321907">
    <property type="component" value="Unassembled WGS sequence"/>
</dbReference>
<comment type="cofactor">
    <cofactor evidence="1">
        <name>Zn(2+)</name>
        <dbReference type="ChEBI" id="CHEBI:29105"/>
    </cofactor>
</comment>
<evidence type="ECO:0000256" key="2">
    <source>
        <dbReference type="ARBA" id="ARBA00022723"/>
    </source>
</evidence>
<dbReference type="InterPro" id="IPR053138">
    <property type="entry name" value="N-alpha-Ac-DABA_deacetylase"/>
</dbReference>
<dbReference type="GO" id="GO:0016811">
    <property type="term" value="F:hydrolase activity, acting on carbon-nitrogen (but not peptide) bonds, in linear amides"/>
    <property type="evidence" value="ECO:0007669"/>
    <property type="project" value="InterPro"/>
</dbReference>
<dbReference type="EMBL" id="VOXD01000008">
    <property type="protein sequence ID" value="TXF90316.1"/>
    <property type="molecule type" value="Genomic_DNA"/>
</dbReference>
<feature type="domain" description="Succinylglutamate desuccinylase/Aspartoacylase catalytic" evidence="5">
    <location>
        <begin position="59"/>
        <end position="238"/>
    </location>
</feature>
<proteinExistence type="predicted"/>
<keyword evidence="2" id="KW-0479">Metal-binding</keyword>
<dbReference type="InterPro" id="IPR055438">
    <property type="entry name" value="AstE_AspA_cat"/>
</dbReference>
<organism evidence="6 7">
    <name type="scientific">Neolewinella aurantiaca</name>
    <dbReference type="NCBI Taxonomy" id="2602767"/>
    <lineage>
        <taxon>Bacteria</taxon>
        <taxon>Pseudomonadati</taxon>
        <taxon>Bacteroidota</taxon>
        <taxon>Saprospiria</taxon>
        <taxon>Saprospirales</taxon>
        <taxon>Lewinellaceae</taxon>
        <taxon>Neolewinella</taxon>
    </lineage>
</organism>
<comment type="caution">
    <text evidence="6">The sequence shown here is derived from an EMBL/GenBank/DDBJ whole genome shotgun (WGS) entry which is preliminary data.</text>
</comment>
<gene>
    <name evidence="6" type="ORF">FUA23_07290</name>
</gene>
<dbReference type="CDD" id="cd06251">
    <property type="entry name" value="M14_ASTE_ASPA-like"/>
    <property type="match status" value="1"/>
</dbReference>